<comment type="caution">
    <text evidence="3">The sequence shown here is derived from an EMBL/GenBank/DDBJ whole genome shotgun (WGS) entry which is preliminary data.</text>
</comment>
<dbReference type="RefSeq" id="WP_185064115.1">
    <property type="nucleotide sequence ID" value="NZ_BAABJP010000010.1"/>
</dbReference>
<dbReference type="Proteomes" id="UP001428817">
    <property type="component" value="Unassembled WGS sequence"/>
</dbReference>
<dbReference type="SUPFAM" id="SSF54427">
    <property type="entry name" value="NTF2-like"/>
    <property type="match status" value="1"/>
</dbReference>
<accession>A0ABP9Q3B2</accession>
<dbReference type="EMBL" id="BAABJP010000010">
    <property type="protein sequence ID" value="GAA5156040.1"/>
    <property type="molecule type" value="Genomic_DNA"/>
</dbReference>
<sequence length="166" mass="18294">MTEPKSKPATKTRTKPATRKAAPKQPDSVAVVTEFLAAMERLDIDAALDLLADDVLYQNVSLPAARGRSAVARQLGTFGKYFTGFRAINHRIVGEGDTVLTERTDIIEIGRFRSEFWVCGTFQVRDGKIVLWRDYFDWANFIAGSAAGAGRALVSFAKGLRQRRGA</sequence>
<dbReference type="GO" id="GO:0016787">
    <property type="term" value="F:hydrolase activity"/>
    <property type="evidence" value="ECO:0007669"/>
    <property type="project" value="UniProtKB-KW"/>
</dbReference>
<gene>
    <name evidence="3" type="ORF">GCM10023321_30920</name>
</gene>
<protein>
    <submittedName>
        <fullName evidence="3">Limonene-1,2-epoxide hydrolase family protein</fullName>
    </submittedName>
</protein>
<keyword evidence="3" id="KW-0378">Hydrolase</keyword>
<name>A0ABP9Q3B2_9PSEU</name>
<dbReference type="InterPro" id="IPR013100">
    <property type="entry name" value="LEH"/>
</dbReference>
<feature type="domain" description="Limonene-1,2-epoxide hydrolase" evidence="2">
    <location>
        <begin position="28"/>
        <end position="142"/>
    </location>
</feature>
<evidence type="ECO:0000256" key="1">
    <source>
        <dbReference type="SAM" id="MobiDB-lite"/>
    </source>
</evidence>
<keyword evidence="4" id="KW-1185">Reference proteome</keyword>
<proteinExistence type="predicted"/>
<evidence type="ECO:0000259" key="2">
    <source>
        <dbReference type="Pfam" id="PF07858"/>
    </source>
</evidence>
<evidence type="ECO:0000313" key="3">
    <source>
        <dbReference type="EMBL" id="GAA5156040.1"/>
    </source>
</evidence>
<feature type="compositionally biased region" description="Basic residues" evidence="1">
    <location>
        <begin position="8"/>
        <end position="22"/>
    </location>
</feature>
<feature type="region of interest" description="Disordered" evidence="1">
    <location>
        <begin position="1"/>
        <end position="25"/>
    </location>
</feature>
<organism evidence="3 4">
    <name type="scientific">Pseudonocardia eucalypti</name>
    <dbReference type="NCBI Taxonomy" id="648755"/>
    <lineage>
        <taxon>Bacteria</taxon>
        <taxon>Bacillati</taxon>
        <taxon>Actinomycetota</taxon>
        <taxon>Actinomycetes</taxon>
        <taxon>Pseudonocardiales</taxon>
        <taxon>Pseudonocardiaceae</taxon>
        <taxon>Pseudonocardia</taxon>
    </lineage>
</organism>
<evidence type="ECO:0000313" key="4">
    <source>
        <dbReference type="Proteomes" id="UP001428817"/>
    </source>
</evidence>
<dbReference type="Pfam" id="PF07858">
    <property type="entry name" value="LEH"/>
    <property type="match status" value="1"/>
</dbReference>
<reference evidence="4" key="1">
    <citation type="journal article" date="2019" name="Int. J. Syst. Evol. Microbiol.">
        <title>The Global Catalogue of Microorganisms (GCM) 10K type strain sequencing project: providing services to taxonomists for standard genome sequencing and annotation.</title>
        <authorList>
            <consortium name="The Broad Institute Genomics Platform"/>
            <consortium name="The Broad Institute Genome Sequencing Center for Infectious Disease"/>
            <person name="Wu L."/>
            <person name="Ma J."/>
        </authorList>
    </citation>
    <scope>NUCLEOTIDE SEQUENCE [LARGE SCALE GENOMIC DNA]</scope>
    <source>
        <strain evidence="4">JCM 18303</strain>
    </source>
</reference>
<dbReference type="InterPro" id="IPR032710">
    <property type="entry name" value="NTF2-like_dom_sf"/>
</dbReference>
<dbReference type="Gene3D" id="3.10.450.50">
    <property type="match status" value="1"/>
</dbReference>